<accession>A0A074X4A8</accession>
<organism evidence="2 3">
    <name type="scientific">Aureobasidium namibiae CBS 147.97</name>
    <dbReference type="NCBI Taxonomy" id="1043004"/>
    <lineage>
        <taxon>Eukaryota</taxon>
        <taxon>Fungi</taxon>
        <taxon>Dikarya</taxon>
        <taxon>Ascomycota</taxon>
        <taxon>Pezizomycotina</taxon>
        <taxon>Dothideomycetes</taxon>
        <taxon>Dothideomycetidae</taxon>
        <taxon>Dothideales</taxon>
        <taxon>Saccotheciaceae</taxon>
        <taxon>Aureobasidium</taxon>
    </lineage>
</organism>
<keyword evidence="3" id="KW-1185">Reference proteome</keyword>
<sequence>MGNKVAASFGIVMAIFILLALTFWGFSAAKHSRHNTASHNAQHHAQVDAWMTRMHRKTWRTSHVDRDVEIQVPVAHPSLPLQRPESAYKGQKAVTPAGFF</sequence>
<proteinExistence type="predicted"/>
<keyword evidence="1" id="KW-0472">Membrane</keyword>
<gene>
    <name evidence="2" type="ORF">M436DRAFT_78609</name>
</gene>
<evidence type="ECO:0000313" key="3">
    <source>
        <dbReference type="Proteomes" id="UP000027730"/>
    </source>
</evidence>
<keyword evidence="1" id="KW-1133">Transmembrane helix</keyword>
<dbReference type="OrthoDB" id="3918003at2759"/>
<keyword evidence="1" id="KW-0812">Transmembrane</keyword>
<evidence type="ECO:0000313" key="2">
    <source>
        <dbReference type="EMBL" id="KEQ76872.1"/>
    </source>
</evidence>
<dbReference type="EMBL" id="KL584703">
    <property type="protein sequence ID" value="KEQ76872.1"/>
    <property type="molecule type" value="Genomic_DNA"/>
</dbReference>
<dbReference type="AlphaFoldDB" id="A0A074X4A8"/>
<evidence type="ECO:0000256" key="1">
    <source>
        <dbReference type="SAM" id="Phobius"/>
    </source>
</evidence>
<reference evidence="2 3" key="1">
    <citation type="journal article" date="2014" name="BMC Genomics">
        <title>Genome sequencing of four Aureobasidium pullulans varieties: biotechnological potential, stress tolerance, and description of new species.</title>
        <authorList>
            <person name="Gostin Ar C."/>
            <person name="Ohm R.A."/>
            <person name="Kogej T."/>
            <person name="Sonjak S."/>
            <person name="Turk M."/>
            <person name="Zajc J."/>
            <person name="Zalar P."/>
            <person name="Grube M."/>
            <person name="Sun H."/>
            <person name="Han J."/>
            <person name="Sharma A."/>
            <person name="Chiniquy J."/>
            <person name="Ngan C.Y."/>
            <person name="Lipzen A."/>
            <person name="Barry K."/>
            <person name="Grigoriev I.V."/>
            <person name="Gunde-Cimerman N."/>
        </authorList>
    </citation>
    <scope>NUCLEOTIDE SEQUENCE [LARGE SCALE GENOMIC DNA]</scope>
    <source>
        <strain evidence="2 3">CBS 147.97</strain>
    </source>
</reference>
<dbReference type="Proteomes" id="UP000027730">
    <property type="component" value="Unassembled WGS sequence"/>
</dbReference>
<dbReference type="HOGENOM" id="CLU_2305513_0_0_1"/>
<dbReference type="RefSeq" id="XP_013431371.1">
    <property type="nucleotide sequence ID" value="XM_013575917.1"/>
</dbReference>
<dbReference type="GeneID" id="25416256"/>
<protein>
    <submittedName>
        <fullName evidence="2">Uncharacterized protein</fullName>
    </submittedName>
</protein>
<feature type="transmembrane region" description="Helical" evidence="1">
    <location>
        <begin position="6"/>
        <end position="26"/>
    </location>
</feature>
<name>A0A074X4A8_9PEZI</name>